<dbReference type="Gene3D" id="3.40.50.880">
    <property type="match status" value="1"/>
</dbReference>
<dbReference type="PANTHER" id="PTHR36175">
    <property type="entry name" value="CYANOPHYCINASE"/>
    <property type="match status" value="1"/>
</dbReference>
<dbReference type="AlphaFoldDB" id="A0A0G3M6Q6"/>
<proteinExistence type="inferred from homology"/>
<sequence>MSVTPCGKLLLIGGKENKEDGGNEEMREKNNNFRPGEILKLLAGSKDDRIEVITTASAEPESLQKTYTEAFEKIGYSNFGFLDICDEQLHTDYQIKRASAAKTIFFAGGDQNRICDVLKQSALKYILKEKYINEKDFTLAGTSAGAMCIPDIVILEANNGEAILEHDIKLDSGWGFIGNCIVDTHFVHRGRFGRLAHAVILNQDCWGLGLGEDTALVIEEGSTATCKGSGMTWLLNAEEIGQTNSKTVKNGEPIFAENLKVHILTDNCKINLRKGIFTGASYS</sequence>
<evidence type="ECO:0000313" key="10">
    <source>
        <dbReference type="Proteomes" id="UP000035213"/>
    </source>
</evidence>
<dbReference type="NCBIfam" id="TIGR02069">
    <property type="entry name" value="cyanophycinase"/>
    <property type="match status" value="1"/>
</dbReference>
<gene>
    <name evidence="9" type="ORF">OK18_19790</name>
</gene>
<organism evidence="9 10">
    <name type="scientific">Chryseobacterium gallinarum</name>
    <dbReference type="NCBI Taxonomy" id="1324352"/>
    <lineage>
        <taxon>Bacteria</taxon>
        <taxon>Pseudomonadati</taxon>
        <taxon>Bacteroidota</taxon>
        <taxon>Flavobacteriia</taxon>
        <taxon>Flavobacteriales</taxon>
        <taxon>Weeksellaceae</taxon>
        <taxon>Chryseobacterium group</taxon>
        <taxon>Chryseobacterium</taxon>
    </lineage>
</organism>
<dbReference type="KEGG" id="cgn:OK18_19790"/>
<comment type="similarity">
    <text evidence="3">Belongs to the peptidase S51 family.</text>
</comment>
<dbReference type="CDD" id="cd03145">
    <property type="entry name" value="GAT1_cyanophycinase"/>
    <property type="match status" value="1"/>
</dbReference>
<dbReference type="InterPro" id="IPR011811">
    <property type="entry name" value="Peptidase_S51_cyanophycinase"/>
</dbReference>
<evidence type="ECO:0000256" key="3">
    <source>
        <dbReference type="ARBA" id="ARBA00006534"/>
    </source>
</evidence>
<evidence type="ECO:0000256" key="4">
    <source>
        <dbReference type="ARBA" id="ARBA00013115"/>
    </source>
</evidence>
<dbReference type="STRING" id="1324352.OK18_19790"/>
<dbReference type="EMBL" id="CP009928">
    <property type="protein sequence ID" value="AKK74554.1"/>
    <property type="molecule type" value="Genomic_DNA"/>
</dbReference>
<dbReference type="OrthoDB" id="9799980at2"/>
<evidence type="ECO:0000256" key="8">
    <source>
        <dbReference type="ARBA" id="ARBA00022825"/>
    </source>
</evidence>
<name>A0A0G3M6Q6_CHRGL</name>
<reference evidence="9 10" key="1">
    <citation type="submission" date="2014-11" db="EMBL/GenBank/DDBJ databases">
        <authorList>
            <person name="Park G.-S."/>
            <person name="Hong S.-J."/>
            <person name="Jung B.K."/>
            <person name="Khan A.R."/>
            <person name="Kwak Y."/>
            <person name="Shin J.-H."/>
        </authorList>
    </citation>
    <scope>NUCLEOTIDE SEQUENCE [LARGE SCALE GENOMIC DNA]</scope>
    <source>
        <strain evidence="9 10">DSM 27622</strain>
    </source>
</reference>
<comment type="catalytic activity">
    <reaction evidence="1">
        <text>[L-4-(L-arginin-2-N-yl)aspartate](n) + H2O = [L-4-(L-arginin-2-N-yl)aspartate](n-1) + L-4-(L-arginin-2-N-yl)aspartate</text>
        <dbReference type="Rhea" id="RHEA:12845"/>
        <dbReference type="Rhea" id="RHEA-COMP:13728"/>
        <dbReference type="Rhea" id="RHEA-COMP:13734"/>
        <dbReference type="ChEBI" id="CHEBI:15377"/>
        <dbReference type="ChEBI" id="CHEBI:137986"/>
        <dbReference type="ChEBI" id="CHEBI:137991"/>
        <dbReference type="EC" id="3.4.15.6"/>
    </reaction>
</comment>
<evidence type="ECO:0000256" key="5">
    <source>
        <dbReference type="ARBA" id="ARBA00015719"/>
    </source>
</evidence>
<evidence type="ECO:0000256" key="2">
    <source>
        <dbReference type="ARBA" id="ARBA00002039"/>
    </source>
</evidence>
<dbReference type="GO" id="GO:0008241">
    <property type="term" value="F:peptidyl-dipeptidase activity"/>
    <property type="evidence" value="ECO:0007669"/>
    <property type="project" value="UniProtKB-EC"/>
</dbReference>
<dbReference type="EC" id="3.4.15.6" evidence="4"/>
<evidence type="ECO:0000313" key="9">
    <source>
        <dbReference type="EMBL" id="AKK74554.1"/>
    </source>
</evidence>
<dbReference type="GO" id="GO:0006508">
    <property type="term" value="P:proteolysis"/>
    <property type="evidence" value="ECO:0007669"/>
    <property type="project" value="UniProtKB-KW"/>
</dbReference>
<dbReference type="PANTHER" id="PTHR36175:SF1">
    <property type="entry name" value="CYANOPHYCINASE"/>
    <property type="match status" value="1"/>
</dbReference>
<dbReference type="GO" id="GO:0008236">
    <property type="term" value="F:serine-type peptidase activity"/>
    <property type="evidence" value="ECO:0007669"/>
    <property type="project" value="UniProtKB-KW"/>
</dbReference>
<dbReference type="InterPro" id="IPR029062">
    <property type="entry name" value="Class_I_gatase-like"/>
</dbReference>
<keyword evidence="7" id="KW-0378">Hydrolase</keyword>
<evidence type="ECO:0000256" key="6">
    <source>
        <dbReference type="ARBA" id="ARBA00022670"/>
    </source>
</evidence>
<accession>A0A0G3M6Q6</accession>
<dbReference type="Proteomes" id="UP000035213">
    <property type="component" value="Chromosome"/>
</dbReference>
<comment type="function">
    <text evidence="2">Exopeptidase that catalyzes the hydrolytic cleavage of multi-L-arginyl-poly-L-aspartic acid (cyanophycin; a water-insoluble reserve polymer) into aspartate-arginine dipeptides.</text>
</comment>
<dbReference type="InterPro" id="IPR005320">
    <property type="entry name" value="Peptidase_S51"/>
</dbReference>
<protein>
    <recommendedName>
        <fullName evidence="5">Cyanophycinase</fullName>
        <ecNumber evidence="4">3.4.15.6</ecNumber>
    </recommendedName>
</protein>
<dbReference type="RefSeq" id="WP_053329127.1">
    <property type="nucleotide sequence ID" value="NZ_CP009928.1"/>
</dbReference>
<evidence type="ECO:0000256" key="7">
    <source>
        <dbReference type="ARBA" id="ARBA00022801"/>
    </source>
</evidence>
<dbReference type="SUPFAM" id="SSF52317">
    <property type="entry name" value="Class I glutamine amidotransferase-like"/>
    <property type="match status" value="1"/>
</dbReference>
<dbReference type="PATRIC" id="fig|1324352.5.peg.4156"/>
<evidence type="ECO:0000256" key="1">
    <source>
        <dbReference type="ARBA" id="ARBA00001092"/>
    </source>
</evidence>
<dbReference type="Pfam" id="PF03575">
    <property type="entry name" value="Peptidase_S51"/>
    <property type="match status" value="1"/>
</dbReference>
<keyword evidence="6" id="KW-0645">Protease</keyword>
<keyword evidence="8" id="KW-0720">Serine protease</keyword>